<sequence length="58" mass="6378">MASLINQVLSKDRQIKGKPAISDISLPVSIYPGFDFATKANNNIRSKERSENTIVVCV</sequence>
<proteinExistence type="predicted"/>
<dbReference type="AlphaFoldDB" id="A0A5J4SCC9"/>
<protein>
    <submittedName>
        <fullName evidence="1">Uncharacterized protein</fullName>
    </submittedName>
</protein>
<dbReference type="EMBL" id="SNRY01000299">
    <property type="protein sequence ID" value="KAA6342911.1"/>
    <property type="molecule type" value="Genomic_DNA"/>
</dbReference>
<gene>
    <name evidence="1" type="ORF">EZS27_009371</name>
</gene>
<comment type="caution">
    <text evidence="1">The sequence shown here is derived from an EMBL/GenBank/DDBJ whole genome shotgun (WGS) entry which is preliminary data.</text>
</comment>
<reference evidence="1" key="1">
    <citation type="submission" date="2019-03" db="EMBL/GenBank/DDBJ databases">
        <title>Single cell metagenomics reveals metabolic interactions within the superorganism composed of flagellate Streblomastix strix and complex community of Bacteroidetes bacteria on its surface.</title>
        <authorList>
            <person name="Treitli S.C."/>
            <person name="Kolisko M."/>
            <person name="Husnik F."/>
            <person name="Keeling P."/>
            <person name="Hampl V."/>
        </authorList>
    </citation>
    <scope>NUCLEOTIDE SEQUENCE</scope>
    <source>
        <strain evidence="1">STM</strain>
    </source>
</reference>
<accession>A0A5J4SCC9</accession>
<evidence type="ECO:0000313" key="1">
    <source>
        <dbReference type="EMBL" id="KAA6342911.1"/>
    </source>
</evidence>
<name>A0A5J4SCC9_9ZZZZ</name>
<organism evidence="1">
    <name type="scientific">termite gut metagenome</name>
    <dbReference type="NCBI Taxonomy" id="433724"/>
    <lineage>
        <taxon>unclassified sequences</taxon>
        <taxon>metagenomes</taxon>
        <taxon>organismal metagenomes</taxon>
    </lineage>
</organism>